<dbReference type="CDD" id="cd18787">
    <property type="entry name" value="SF2_C_DEAD"/>
    <property type="match status" value="1"/>
</dbReference>
<dbReference type="Gene3D" id="3.40.50.300">
    <property type="entry name" value="P-loop containing nucleotide triphosphate hydrolases"/>
    <property type="match status" value="2"/>
</dbReference>
<evidence type="ECO:0000259" key="11">
    <source>
        <dbReference type="PROSITE" id="PS51195"/>
    </source>
</evidence>
<sequence length="614" mass="69376">MYPRYFAQLNLTENLQTELTSQKFTKLTPVQAIAIPEIITGNHVSALARVGSGKTLAYLIPILHRLTTSSWSLNDGLGALILAPTRELAMQIFTVLQKVGKHLDLSAGLLIGGHDVAEQAQSLSQMNILISTPGRLCQHLSTSYGALGDGIKFIVLDEVDQLLELGFQKDMKQIFDYFPEIRKTKNGPSCQILLFSATEKSNLNSILKKLTRKITKIESKEIDLALFQAKDDKQEIAAPALRPFSTILSLNLSQNSPKNLQNVLLKTHENDKLDVLFSLLKSYQQSKFIVFLATTRQVQFFYEVIKQLHPAVLVLKLSGRLKQNQRQEIFFKFVKQTSAILLTTDVSARGLDITKIDFVVQFDLSNDANTFIHRAGRAGRMENNGVNIILQSEFEQPIIQKLEQMGVKMCQKNMKLAKACSIRESCQMIISKDDYVKVCCEKAFGAWMKSLILSGFDCEKIDFQGVRRSWGLSNIIQDNIKKLEVTDSSDDEFVPKSIKTELNTQEQLQVTELLSNVNIKHLEQFEQKDENFAQNSAQVTDLMQKRAFTLKSALSEVDQEDKKAFKQEKQRRLGERENDSFEAENLEGEEAEEEWGEIEEEECDVDGDDSASEV</sequence>
<dbReference type="InterPro" id="IPR011545">
    <property type="entry name" value="DEAD/DEAH_box_helicase_dom"/>
</dbReference>
<evidence type="ECO:0000313" key="13">
    <source>
        <dbReference type="EMBL" id="KAH0570122.1"/>
    </source>
</evidence>
<feature type="domain" description="Helicase C-terminal" evidence="10">
    <location>
        <begin position="272"/>
        <end position="422"/>
    </location>
</feature>
<dbReference type="EC" id="3.6.4.13" evidence="7"/>
<feature type="domain" description="Helicase ATP-binding" evidence="9">
    <location>
        <begin position="35"/>
        <end position="217"/>
    </location>
</feature>
<evidence type="ECO:0000256" key="8">
    <source>
        <dbReference type="SAM" id="MobiDB-lite"/>
    </source>
</evidence>
<feature type="domain" description="DEAD-box RNA helicase Q" evidence="11">
    <location>
        <begin position="4"/>
        <end position="32"/>
    </location>
</feature>
<dbReference type="PROSITE" id="PS51195">
    <property type="entry name" value="Q_MOTIF"/>
    <property type="match status" value="1"/>
</dbReference>
<comment type="function">
    <text evidence="7">RNA helicase.</text>
</comment>
<keyword evidence="1 7" id="KW-0547">Nucleotide-binding</keyword>
<evidence type="ECO:0000259" key="9">
    <source>
        <dbReference type="PROSITE" id="PS51192"/>
    </source>
</evidence>
<name>V6LE82_9EUKA</name>
<evidence type="ECO:0000259" key="10">
    <source>
        <dbReference type="PROSITE" id="PS51194"/>
    </source>
</evidence>
<dbReference type="InterPro" id="IPR014001">
    <property type="entry name" value="Helicase_ATP-bd"/>
</dbReference>
<keyword evidence="4 7" id="KW-0067">ATP-binding</keyword>
<dbReference type="OrthoDB" id="10259640at2759"/>
<comment type="similarity">
    <text evidence="7">Belongs to the DEAD box helicase family.</text>
</comment>
<reference evidence="13" key="2">
    <citation type="submission" date="2020-12" db="EMBL/GenBank/DDBJ databases">
        <title>New Spironucleus salmonicida genome in near-complete chromosomes.</title>
        <authorList>
            <person name="Xu F."/>
            <person name="Kurt Z."/>
            <person name="Jimenez-Gonzalez A."/>
            <person name="Astvaldsson A."/>
            <person name="Andersson J.O."/>
            <person name="Svard S.G."/>
        </authorList>
    </citation>
    <scope>NUCLEOTIDE SEQUENCE</scope>
    <source>
        <strain evidence="13">ATCC 50377</strain>
    </source>
</reference>
<dbReference type="VEuPathDB" id="GiardiaDB:SS50377_28097"/>
<evidence type="ECO:0000256" key="7">
    <source>
        <dbReference type="RuleBase" id="RU365068"/>
    </source>
</evidence>
<evidence type="ECO:0000313" key="14">
    <source>
        <dbReference type="Proteomes" id="UP000018208"/>
    </source>
</evidence>
<dbReference type="InterPro" id="IPR014014">
    <property type="entry name" value="RNA_helicase_DEAD_Q_motif"/>
</dbReference>
<feature type="short sequence motif" description="Q motif" evidence="6">
    <location>
        <begin position="4"/>
        <end position="32"/>
    </location>
</feature>
<proteinExistence type="inferred from homology"/>
<dbReference type="SMART" id="SM00490">
    <property type="entry name" value="HELICc"/>
    <property type="match status" value="1"/>
</dbReference>
<dbReference type="AlphaFoldDB" id="V6LE82"/>
<evidence type="ECO:0000256" key="6">
    <source>
        <dbReference type="PROSITE-ProRule" id="PRU00552"/>
    </source>
</evidence>
<keyword evidence="3 7" id="KW-0347">Helicase</keyword>
<reference evidence="12 13" key="1">
    <citation type="journal article" date="2014" name="PLoS Genet.">
        <title>The Genome of Spironucleus salmonicida Highlights a Fish Pathogen Adapted to Fluctuating Environments.</title>
        <authorList>
            <person name="Xu F."/>
            <person name="Jerlstrom-Hultqvist J."/>
            <person name="Einarsson E."/>
            <person name="Astvaldsson A."/>
            <person name="Svard S.G."/>
            <person name="Andersson J.O."/>
        </authorList>
    </citation>
    <scope>NUCLEOTIDE SEQUENCE</scope>
    <source>
        <strain evidence="13">ATCC 50377</strain>
    </source>
</reference>
<evidence type="ECO:0000256" key="5">
    <source>
        <dbReference type="ARBA" id="ARBA00022884"/>
    </source>
</evidence>
<evidence type="ECO:0000256" key="4">
    <source>
        <dbReference type="ARBA" id="ARBA00022840"/>
    </source>
</evidence>
<comment type="catalytic activity">
    <reaction evidence="7">
        <text>ATP + H2O = ADP + phosphate + H(+)</text>
        <dbReference type="Rhea" id="RHEA:13065"/>
        <dbReference type="ChEBI" id="CHEBI:15377"/>
        <dbReference type="ChEBI" id="CHEBI:15378"/>
        <dbReference type="ChEBI" id="CHEBI:30616"/>
        <dbReference type="ChEBI" id="CHEBI:43474"/>
        <dbReference type="ChEBI" id="CHEBI:456216"/>
        <dbReference type="EC" id="3.6.4.13"/>
    </reaction>
</comment>
<dbReference type="PANTHER" id="PTHR24031">
    <property type="entry name" value="RNA HELICASE"/>
    <property type="match status" value="1"/>
</dbReference>
<dbReference type="Pfam" id="PF00271">
    <property type="entry name" value="Helicase_C"/>
    <property type="match status" value="1"/>
</dbReference>
<dbReference type="InterPro" id="IPR027417">
    <property type="entry name" value="P-loop_NTPase"/>
</dbReference>
<dbReference type="GO" id="GO:0005524">
    <property type="term" value="F:ATP binding"/>
    <property type="evidence" value="ECO:0007669"/>
    <property type="project" value="UniProtKB-UniRule"/>
</dbReference>
<keyword evidence="14" id="KW-1185">Reference proteome</keyword>
<keyword evidence="5 7" id="KW-0694">RNA-binding</keyword>
<keyword evidence="2 7" id="KW-0378">Hydrolase</keyword>
<evidence type="ECO:0000256" key="1">
    <source>
        <dbReference type="ARBA" id="ARBA00022741"/>
    </source>
</evidence>
<evidence type="ECO:0000256" key="3">
    <source>
        <dbReference type="ARBA" id="ARBA00022806"/>
    </source>
</evidence>
<gene>
    <name evidence="12" type="ORF">SS50377_17548</name>
    <name evidence="13" type="ORF">SS50377_28097</name>
</gene>
<feature type="region of interest" description="Disordered" evidence="8">
    <location>
        <begin position="558"/>
        <end position="614"/>
    </location>
</feature>
<dbReference type="PROSITE" id="PS51194">
    <property type="entry name" value="HELICASE_CTER"/>
    <property type="match status" value="1"/>
</dbReference>
<evidence type="ECO:0000256" key="2">
    <source>
        <dbReference type="ARBA" id="ARBA00022801"/>
    </source>
</evidence>
<dbReference type="Pfam" id="PF00270">
    <property type="entry name" value="DEAD"/>
    <property type="match status" value="1"/>
</dbReference>
<protein>
    <recommendedName>
        <fullName evidence="7">ATP-dependent RNA helicase</fullName>
        <ecNumber evidence="7">3.6.4.13</ecNumber>
    </recommendedName>
</protein>
<accession>V6LE82</accession>
<dbReference type="SUPFAM" id="SSF52540">
    <property type="entry name" value="P-loop containing nucleoside triphosphate hydrolases"/>
    <property type="match status" value="1"/>
</dbReference>
<evidence type="ECO:0000313" key="12">
    <source>
        <dbReference type="EMBL" id="EST42782.1"/>
    </source>
</evidence>
<dbReference type="GO" id="GO:0003724">
    <property type="term" value="F:RNA helicase activity"/>
    <property type="evidence" value="ECO:0007669"/>
    <property type="project" value="UniProtKB-EC"/>
</dbReference>
<dbReference type="InterPro" id="IPR001650">
    <property type="entry name" value="Helicase_C-like"/>
</dbReference>
<dbReference type="PROSITE" id="PS51192">
    <property type="entry name" value="HELICASE_ATP_BIND_1"/>
    <property type="match status" value="1"/>
</dbReference>
<dbReference type="SMART" id="SM00487">
    <property type="entry name" value="DEXDc"/>
    <property type="match status" value="1"/>
</dbReference>
<dbReference type="GO" id="GO:0003723">
    <property type="term" value="F:RNA binding"/>
    <property type="evidence" value="ECO:0007669"/>
    <property type="project" value="UniProtKB-UniRule"/>
</dbReference>
<dbReference type="Proteomes" id="UP000018208">
    <property type="component" value="Unassembled WGS sequence"/>
</dbReference>
<dbReference type="EMBL" id="KI546154">
    <property type="protein sequence ID" value="EST42782.1"/>
    <property type="molecule type" value="Genomic_DNA"/>
</dbReference>
<feature type="compositionally biased region" description="Basic and acidic residues" evidence="8">
    <location>
        <begin position="560"/>
        <end position="579"/>
    </location>
</feature>
<comment type="domain">
    <text evidence="7">The Q motif is unique to and characteristic of the DEAD box family of RNA helicases and controls ATP binding and hydrolysis.</text>
</comment>
<organism evidence="12">
    <name type="scientific">Spironucleus salmonicida</name>
    <dbReference type="NCBI Taxonomy" id="348837"/>
    <lineage>
        <taxon>Eukaryota</taxon>
        <taxon>Metamonada</taxon>
        <taxon>Diplomonadida</taxon>
        <taxon>Hexamitidae</taxon>
        <taxon>Hexamitinae</taxon>
        <taxon>Spironucleus</taxon>
    </lineage>
</organism>
<feature type="compositionally biased region" description="Acidic residues" evidence="8">
    <location>
        <begin position="580"/>
        <end position="614"/>
    </location>
</feature>
<dbReference type="EMBL" id="AUWU02000008">
    <property type="protein sequence ID" value="KAH0570122.1"/>
    <property type="molecule type" value="Genomic_DNA"/>
</dbReference>
<dbReference type="GO" id="GO:0016787">
    <property type="term" value="F:hydrolase activity"/>
    <property type="evidence" value="ECO:0007669"/>
    <property type="project" value="UniProtKB-KW"/>
</dbReference>